<evidence type="ECO:0000256" key="1">
    <source>
        <dbReference type="SAM" id="SignalP"/>
    </source>
</evidence>
<accession>A0A085NNY8</accession>
<dbReference type="EMBL" id="KL367483">
    <property type="protein sequence ID" value="KFD71184.1"/>
    <property type="molecule type" value="Genomic_DNA"/>
</dbReference>
<sequence length="74" mass="8297">MTRSRNCFFVLALRALMRNNFASALSAQRTEVAEVCQYDAGADRRPSIDDDNDDDGPILVGSCWAALERRTPFE</sequence>
<dbReference type="EMBL" id="KL363210">
    <property type="protein sequence ID" value="KFD54191.1"/>
    <property type="molecule type" value="Genomic_DNA"/>
</dbReference>
<dbReference type="AlphaFoldDB" id="A0A085NNY8"/>
<dbReference type="Proteomes" id="UP000030764">
    <property type="component" value="Unassembled WGS sequence"/>
</dbReference>
<feature type="signal peptide" evidence="1">
    <location>
        <begin position="1"/>
        <end position="22"/>
    </location>
</feature>
<evidence type="ECO:0000313" key="4">
    <source>
        <dbReference type="Proteomes" id="UP000030764"/>
    </source>
</evidence>
<dbReference type="Proteomes" id="UP000030758">
    <property type="component" value="Unassembled WGS sequence"/>
</dbReference>
<proteinExistence type="predicted"/>
<protein>
    <recommendedName>
        <fullName evidence="5">Secreted protein</fullName>
    </recommendedName>
</protein>
<gene>
    <name evidence="2" type="ORF">M513_04968</name>
    <name evidence="3" type="ORF">M514_04968</name>
</gene>
<organism evidence="3">
    <name type="scientific">Trichuris suis</name>
    <name type="common">pig whipworm</name>
    <dbReference type="NCBI Taxonomy" id="68888"/>
    <lineage>
        <taxon>Eukaryota</taxon>
        <taxon>Metazoa</taxon>
        <taxon>Ecdysozoa</taxon>
        <taxon>Nematoda</taxon>
        <taxon>Enoplea</taxon>
        <taxon>Dorylaimia</taxon>
        <taxon>Trichinellida</taxon>
        <taxon>Trichuridae</taxon>
        <taxon>Trichuris</taxon>
    </lineage>
</organism>
<evidence type="ECO:0000313" key="2">
    <source>
        <dbReference type="EMBL" id="KFD54191.1"/>
    </source>
</evidence>
<reference evidence="3 4" key="1">
    <citation type="journal article" date="2014" name="Nat. Genet.">
        <title>Genome and transcriptome of the porcine whipworm Trichuris suis.</title>
        <authorList>
            <person name="Jex A.R."/>
            <person name="Nejsum P."/>
            <person name="Schwarz E.M."/>
            <person name="Hu L."/>
            <person name="Young N.D."/>
            <person name="Hall R.S."/>
            <person name="Korhonen P.K."/>
            <person name="Liao S."/>
            <person name="Thamsborg S."/>
            <person name="Xia J."/>
            <person name="Xu P."/>
            <person name="Wang S."/>
            <person name="Scheerlinck J.P."/>
            <person name="Hofmann A."/>
            <person name="Sternberg P.W."/>
            <person name="Wang J."/>
            <person name="Gasser R.B."/>
        </authorList>
    </citation>
    <scope>NUCLEOTIDE SEQUENCE [LARGE SCALE GENOMIC DNA]</scope>
    <source>
        <strain evidence="3">DCEP-RM93F</strain>
        <strain evidence="2">DCEP-RM93M</strain>
    </source>
</reference>
<feature type="chain" id="PRO_5007379603" description="Secreted protein" evidence="1">
    <location>
        <begin position="23"/>
        <end position="74"/>
    </location>
</feature>
<keyword evidence="4" id="KW-1185">Reference proteome</keyword>
<name>A0A085NNY8_9BILA</name>
<keyword evidence="1" id="KW-0732">Signal</keyword>
<evidence type="ECO:0000313" key="3">
    <source>
        <dbReference type="EMBL" id="KFD71184.1"/>
    </source>
</evidence>
<evidence type="ECO:0008006" key="5">
    <source>
        <dbReference type="Google" id="ProtNLM"/>
    </source>
</evidence>